<gene>
    <name evidence="3" type="ORF">TM5383_03108</name>
</gene>
<evidence type="ECO:0000313" key="3">
    <source>
        <dbReference type="EMBL" id="CUH85865.1"/>
    </source>
</evidence>
<evidence type="ECO:0000256" key="1">
    <source>
        <dbReference type="ARBA" id="ARBA00022729"/>
    </source>
</evidence>
<dbReference type="Proteomes" id="UP000051681">
    <property type="component" value="Unassembled WGS sequence"/>
</dbReference>
<evidence type="ECO:0000313" key="4">
    <source>
        <dbReference type="Proteomes" id="UP000051681"/>
    </source>
</evidence>
<keyword evidence="1" id="KW-0732">Signal</keyword>
<proteinExistence type="predicted"/>
<keyword evidence="4" id="KW-1185">Reference proteome</keyword>
<evidence type="ECO:0000259" key="2">
    <source>
        <dbReference type="Pfam" id="PF13505"/>
    </source>
</evidence>
<dbReference type="AlphaFoldDB" id="A0A0P1GSR4"/>
<feature type="domain" description="Outer membrane protein beta-barrel" evidence="2">
    <location>
        <begin position="39"/>
        <end position="255"/>
    </location>
</feature>
<dbReference type="EMBL" id="CYSF01000018">
    <property type="protein sequence ID" value="CUH85865.1"/>
    <property type="molecule type" value="Genomic_DNA"/>
</dbReference>
<sequence>MTNSAPRGGLATSKQFGPHTTHILTKGSTMLKHSLIGATLIASAALAAPASAQDWYGSAFLGYSYADDLDYSGTIGAGPQTVETDLDESASFGITIGREFGSIGGNASLRGEIELSYRSNDVTAVDFSGNGAGNEANPGGDISSTFLLANAIVDFDTGSAFTPYVGAGIGVGFIEQNVIYGPTSNVTIRGDDEAFTAQLIAGASYEISETTSLFGDVRYARSYDVTGTRTSPAGVATVSDDLSSTSVNFGVRFKF</sequence>
<dbReference type="InterPro" id="IPR011250">
    <property type="entry name" value="OMP/PagP_B-barrel"/>
</dbReference>
<protein>
    <submittedName>
        <fullName evidence="3">Outer membrane protein W</fullName>
    </submittedName>
</protein>
<dbReference type="Gene3D" id="2.40.160.20">
    <property type="match status" value="1"/>
</dbReference>
<dbReference type="STRING" id="340021.TM5383_03108"/>
<name>A0A0P1GSR4_9RHOB</name>
<dbReference type="SUPFAM" id="SSF56925">
    <property type="entry name" value="OMPA-like"/>
    <property type="match status" value="1"/>
</dbReference>
<dbReference type="OrthoDB" id="189250at2"/>
<dbReference type="InterPro" id="IPR027385">
    <property type="entry name" value="Beta-barrel_OMP"/>
</dbReference>
<dbReference type="Pfam" id="PF13505">
    <property type="entry name" value="OMP_b-brl"/>
    <property type="match status" value="1"/>
</dbReference>
<organism evidence="3 4">
    <name type="scientific">Thalassovita mediterranea</name>
    <dbReference type="NCBI Taxonomy" id="340021"/>
    <lineage>
        <taxon>Bacteria</taxon>
        <taxon>Pseudomonadati</taxon>
        <taxon>Pseudomonadota</taxon>
        <taxon>Alphaproteobacteria</taxon>
        <taxon>Rhodobacterales</taxon>
        <taxon>Roseobacteraceae</taxon>
        <taxon>Thalassovita</taxon>
    </lineage>
</organism>
<accession>A0A0P1GSR4</accession>
<reference evidence="3 4" key="1">
    <citation type="submission" date="2015-09" db="EMBL/GenBank/DDBJ databases">
        <authorList>
            <consortium name="Swine Surveillance"/>
        </authorList>
    </citation>
    <scope>NUCLEOTIDE SEQUENCE [LARGE SCALE GENOMIC DNA]</scope>
    <source>
        <strain evidence="3 4">CECT 8383</strain>
    </source>
</reference>